<name>A0ABS1C424_9BACT</name>
<dbReference type="InterPro" id="IPR027385">
    <property type="entry name" value="Beta-barrel_OMP"/>
</dbReference>
<reference evidence="4 5" key="1">
    <citation type="submission" date="2020-12" db="EMBL/GenBank/DDBJ databases">
        <title>Bacterial novel species Adhaeribacter sp. BT258 isolated from soil.</title>
        <authorList>
            <person name="Jung H.-Y."/>
        </authorList>
    </citation>
    <scope>NUCLEOTIDE SEQUENCE [LARGE SCALE GENOMIC DNA]</scope>
    <source>
        <strain evidence="4 5">BT258</strain>
    </source>
</reference>
<gene>
    <name evidence="4" type="ORF">I5M27_14270</name>
</gene>
<protein>
    <submittedName>
        <fullName evidence="4">Outer membrane beta-barrel protein</fullName>
    </submittedName>
</protein>
<organism evidence="4 5">
    <name type="scientific">Adhaeribacter terrigena</name>
    <dbReference type="NCBI Taxonomy" id="2793070"/>
    <lineage>
        <taxon>Bacteria</taxon>
        <taxon>Pseudomonadati</taxon>
        <taxon>Bacteroidota</taxon>
        <taxon>Cytophagia</taxon>
        <taxon>Cytophagales</taxon>
        <taxon>Hymenobacteraceae</taxon>
        <taxon>Adhaeribacter</taxon>
    </lineage>
</organism>
<dbReference type="Pfam" id="PF13505">
    <property type="entry name" value="OMP_b-brl"/>
    <property type="match status" value="1"/>
</dbReference>
<proteinExistence type="predicted"/>
<dbReference type="Gene3D" id="2.40.160.20">
    <property type="match status" value="1"/>
</dbReference>
<feature type="signal peptide" evidence="2">
    <location>
        <begin position="1"/>
        <end position="19"/>
    </location>
</feature>
<feature type="domain" description="Outer membrane protein beta-barrel" evidence="3">
    <location>
        <begin position="9"/>
        <end position="219"/>
    </location>
</feature>
<dbReference type="Proteomes" id="UP000644147">
    <property type="component" value="Unassembled WGS sequence"/>
</dbReference>
<keyword evidence="5" id="KW-1185">Reference proteome</keyword>
<evidence type="ECO:0000256" key="2">
    <source>
        <dbReference type="SAM" id="SignalP"/>
    </source>
</evidence>
<dbReference type="SUPFAM" id="SSF56925">
    <property type="entry name" value="OMPA-like"/>
    <property type="match status" value="1"/>
</dbReference>
<sequence length="224" mass="24722">MKKILASLFLAFASFSGFSQEINSENQFKINIGVATPLGKFGETDMKRSGSGFATTGLFLDAGFTKFVNKNFGVGIDIIHISNNIDEDAFLMEARKLDQGINSVSTTSWQSLMSLITLTYRYQIEGSHLHPFIKVSGGLAHSTAPKITYENLYFGQSVRQDANGTSTALGIGAGFQYRFNNLSLGLESNYIYTKPEFKLLTVPFKQTMNTLNSSISVSYIWGRN</sequence>
<comment type="caution">
    <text evidence="4">The sequence shown here is derived from an EMBL/GenBank/DDBJ whole genome shotgun (WGS) entry which is preliminary data.</text>
</comment>
<dbReference type="RefSeq" id="WP_200506993.1">
    <property type="nucleotide sequence ID" value="NZ_JAEHFX010000007.1"/>
</dbReference>
<dbReference type="EMBL" id="JAEHFX010000007">
    <property type="protein sequence ID" value="MBK0404157.1"/>
    <property type="molecule type" value="Genomic_DNA"/>
</dbReference>
<evidence type="ECO:0000256" key="1">
    <source>
        <dbReference type="ARBA" id="ARBA00022729"/>
    </source>
</evidence>
<feature type="chain" id="PRO_5046700541" evidence="2">
    <location>
        <begin position="20"/>
        <end position="224"/>
    </location>
</feature>
<keyword evidence="1 2" id="KW-0732">Signal</keyword>
<evidence type="ECO:0000259" key="3">
    <source>
        <dbReference type="Pfam" id="PF13505"/>
    </source>
</evidence>
<evidence type="ECO:0000313" key="5">
    <source>
        <dbReference type="Proteomes" id="UP000644147"/>
    </source>
</evidence>
<dbReference type="InterPro" id="IPR011250">
    <property type="entry name" value="OMP/PagP_B-barrel"/>
</dbReference>
<evidence type="ECO:0000313" key="4">
    <source>
        <dbReference type="EMBL" id="MBK0404157.1"/>
    </source>
</evidence>
<accession>A0ABS1C424</accession>